<accession>A0AAN8V0W9</accession>
<reference evidence="15 16" key="1">
    <citation type="submission" date="2023-12" db="EMBL/GenBank/DDBJ databases">
        <title>A high-quality genome assembly for Dillenia turbinata (Dilleniales).</title>
        <authorList>
            <person name="Chanderbali A."/>
        </authorList>
    </citation>
    <scope>NUCLEOTIDE SEQUENCE [LARGE SCALE GENOMIC DNA]</scope>
    <source>
        <strain evidence="15">LSX21</strain>
        <tissue evidence="15">Leaf</tissue>
    </source>
</reference>
<feature type="region of interest" description="Disordered" evidence="13">
    <location>
        <begin position="495"/>
        <end position="532"/>
    </location>
</feature>
<evidence type="ECO:0000259" key="14">
    <source>
        <dbReference type="PROSITE" id="PS51999"/>
    </source>
</evidence>
<evidence type="ECO:0000313" key="15">
    <source>
        <dbReference type="EMBL" id="KAK6924489.1"/>
    </source>
</evidence>
<evidence type="ECO:0000256" key="4">
    <source>
        <dbReference type="ARBA" id="ARBA00022801"/>
    </source>
</evidence>
<dbReference type="PANTHER" id="PTHR22748">
    <property type="entry name" value="AP ENDONUCLEASE"/>
    <property type="match status" value="1"/>
</dbReference>
<feature type="binding site" evidence="9">
    <location>
        <position position="321"/>
    </location>
    <ligand>
        <name>Mg(2+)</name>
        <dbReference type="ChEBI" id="CHEBI:18420"/>
        <label>1</label>
    </ligand>
</feature>
<dbReference type="InterPro" id="IPR005135">
    <property type="entry name" value="Endo/exonuclease/phosphatase"/>
</dbReference>
<feature type="compositionally biased region" description="Basic and acidic residues" evidence="13">
    <location>
        <begin position="501"/>
        <end position="510"/>
    </location>
</feature>
<dbReference type="PROSITE" id="PS51435">
    <property type="entry name" value="AP_NUCLEASE_F1_4"/>
    <property type="match status" value="1"/>
</dbReference>
<evidence type="ECO:0000313" key="16">
    <source>
        <dbReference type="Proteomes" id="UP001370490"/>
    </source>
</evidence>
<protein>
    <recommendedName>
        <fullName evidence="12">DNA-(apurinic or apyrimidinic site) endonuclease</fullName>
        <ecNumber evidence="12">3.1.-.-</ecNumber>
    </recommendedName>
</protein>
<evidence type="ECO:0000256" key="10">
    <source>
        <dbReference type="PIRSR" id="PIRSR604808-3"/>
    </source>
</evidence>
<evidence type="ECO:0000256" key="2">
    <source>
        <dbReference type="ARBA" id="ARBA00022723"/>
    </source>
</evidence>
<feature type="domain" description="GRF-type" evidence="14">
    <location>
        <begin position="554"/>
        <end position="603"/>
    </location>
</feature>
<sequence length="607" mass="68474">MKIVTYNVNGLRQRVTQFGSLLKLLQSLDADIVCFQEIKVFRQELTADLVMAEGYESFVSCNRNSQRGRGYSGVATFCRVKSAFSSREVALPMAAEEGVTGLLENSSTRKDEVPSIAEGLEEYSREDLLKIDSEGRCIITDHSHFVLFNVYGPRADPDDTERLQFKHTFFEVLQKRWESFLRKGRRVVVVGDLNIAPAAIDHCEPGSEFEKNKFRRWFRSILVESGGPFFDVFRSKHPHRREAFTCWAVHNGAEEFNYGTRIDHILSAGSCLHLEDKVKSHNFFDCHVEECDILTQFKRWKPGNTPRGKAGGRAKLEGSDHAPVFMSLTDISDVKQHSTPPLSARYVRGIHGYQQKLVSLLAKRKVIDQDKTCGVLIAVSNETMTKESCKECEKRSFHDCSVSRFPSDEFVSCLHQRSENAEMLELKFDNAQTQATSGRVQDKLATGQEPKKKARQNQWSQLSLKSFFQKCANPNPSDCPGKTCSENQLCQTSHLESNDSEGTHAKDHELGIGTTSKDQKSQSAHESSANEKNTLALLEWRRIQQFMQDSVPLCKGHKEPCVARVVKKAGPTCGRRFYVCARAEGPSSNPEANCGYFKWAASKSKQR</sequence>
<feature type="site" description="Important for catalytic activity" evidence="10">
    <location>
        <position position="263"/>
    </location>
</feature>
<gene>
    <name evidence="15" type="ORF">RJ641_010689</name>
</gene>
<dbReference type="NCBIfam" id="TIGR00633">
    <property type="entry name" value="xth"/>
    <property type="match status" value="1"/>
</dbReference>
<dbReference type="EC" id="3.1.-.-" evidence="12"/>
<evidence type="ECO:0000256" key="3">
    <source>
        <dbReference type="ARBA" id="ARBA00022771"/>
    </source>
</evidence>
<feature type="binding site" evidence="9">
    <location>
        <position position="320"/>
    </location>
    <ligand>
        <name>Mg(2+)</name>
        <dbReference type="ChEBI" id="CHEBI:18420"/>
        <label>1</label>
    </ligand>
</feature>
<keyword evidence="4" id="KW-0378">Hydrolase</keyword>
<dbReference type="GO" id="GO:0008311">
    <property type="term" value="F:double-stranded DNA 3'-5' DNA exonuclease activity"/>
    <property type="evidence" value="ECO:0007669"/>
    <property type="project" value="TreeGrafter"/>
</dbReference>
<feature type="binding site" evidence="9">
    <location>
        <position position="7"/>
    </location>
    <ligand>
        <name>Mg(2+)</name>
        <dbReference type="ChEBI" id="CHEBI:18420"/>
        <label>1</label>
    </ligand>
</feature>
<dbReference type="GO" id="GO:0003906">
    <property type="term" value="F:DNA-(apurinic or apyrimidinic site) endonuclease activity"/>
    <property type="evidence" value="ECO:0007669"/>
    <property type="project" value="TreeGrafter"/>
</dbReference>
<feature type="binding site" evidence="9">
    <location>
        <position position="192"/>
    </location>
    <ligand>
        <name>Mg(2+)</name>
        <dbReference type="ChEBI" id="CHEBI:18420"/>
        <label>1</label>
    </ligand>
</feature>
<feature type="binding site" evidence="9">
    <location>
        <position position="194"/>
    </location>
    <ligand>
        <name>Mg(2+)</name>
        <dbReference type="ChEBI" id="CHEBI:18420"/>
        <label>1</label>
    </ligand>
</feature>
<dbReference type="GO" id="GO:0008081">
    <property type="term" value="F:phosphoric diester hydrolase activity"/>
    <property type="evidence" value="ECO:0007669"/>
    <property type="project" value="TreeGrafter"/>
</dbReference>
<evidence type="ECO:0000256" key="12">
    <source>
        <dbReference type="RuleBase" id="RU362131"/>
    </source>
</evidence>
<feature type="binding site" evidence="9">
    <location>
        <position position="37"/>
    </location>
    <ligand>
        <name>Mg(2+)</name>
        <dbReference type="ChEBI" id="CHEBI:18420"/>
        <label>1</label>
    </ligand>
</feature>
<feature type="compositionally biased region" description="Polar residues" evidence="13">
    <location>
        <begin position="513"/>
        <end position="532"/>
    </location>
</feature>
<evidence type="ECO:0000256" key="8">
    <source>
        <dbReference type="PIRSR" id="PIRSR604808-1"/>
    </source>
</evidence>
<dbReference type="Pfam" id="PF03372">
    <property type="entry name" value="Exo_endo_phos"/>
    <property type="match status" value="1"/>
</dbReference>
<evidence type="ECO:0000256" key="5">
    <source>
        <dbReference type="ARBA" id="ARBA00022833"/>
    </source>
</evidence>
<feature type="active site" evidence="8">
    <location>
        <position position="151"/>
    </location>
</feature>
<keyword evidence="5" id="KW-0862">Zinc</keyword>
<feature type="active site" description="Proton donor/acceptor" evidence="8">
    <location>
        <position position="192"/>
    </location>
</feature>
<keyword evidence="15" id="KW-0255">Endonuclease</keyword>
<dbReference type="Pfam" id="PF06839">
    <property type="entry name" value="Zn_ribbon_GRF"/>
    <property type="match status" value="1"/>
</dbReference>
<dbReference type="FunFam" id="3.60.10.10:FF:000042">
    <property type="entry name" value="DNA-(apurinic or apyrimidinic site) lyase"/>
    <property type="match status" value="1"/>
</dbReference>
<keyword evidence="3 11" id="KW-0863">Zinc-finger</keyword>
<keyword evidence="15" id="KW-0540">Nuclease</keyword>
<comment type="caution">
    <text evidence="15">The sequence shown here is derived from an EMBL/GenBank/DDBJ whole genome shotgun (WGS) entry which is preliminary data.</text>
</comment>
<evidence type="ECO:0000256" key="11">
    <source>
        <dbReference type="PROSITE-ProRule" id="PRU01343"/>
    </source>
</evidence>
<dbReference type="GO" id="GO:0008270">
    <property type="term" value="F:zinc ion binding"/>
    <property type="evidence" value="ECO:0007669"/>
    <property type="project" value="UniProtKB-KW"/>
</dbReference>
<feature type="active site" description="Proton acceptor" evidence="8">
    <location>
        <position position="321"/>
    </location>
</feature>
<dbReference type="GO" id="GO:0005634">
    <property type="term" value="C:nucleus"/>
    <property type="evidence" value="ECO:0007669"/>
    <property type="project" value="TreeGrafter"/>
</dbReference>
<dbReference type="SUPFAM" id="SSF56219">
    <property type="entry name" value="DNase I-like"/>
    <property type="match status" value="1"/>
</dbReference>
<dbReference type="InterPro" id="IPR010666">
    <property type="entry name" value="Znf_GRF"/>
</dbReference>
<keyword evidence="12" id="KW-0234">DNA repair</keyword>
<dbReference type="GO" id="GO:0006284">
    <property type="term" value="P:base-excision repair"/>
    <property type="evidence" value="ECO:0007669"/>
    <property type="project" value="TreeGrafter"/>
</dbReference>
<name>A0AAN8V0W9_9MAGN</name>
<keyword evidence="12" id="KW-0227">DNA damage</keyword>
<dbReference type="EMBL" id="JBAMMX010000017">
    <property type="protein sequence ID" value="KAK6924489.1"/>
    <property type="molecule type" value="Genomic_DNA"/>
</dbReference>
<evidence type="ECO:0000256" key="6">
    <source>
        <dbReference type="ARBA" id="ARBA00022842"/>
    </source>
</evidence>
<proteinExistence type="inferred from homology"/>
<keyword evidence="6 9" id="KW-0460">Magnesium</keyword>
<dbReference type="PROSITE" id="PS51999">
    <property type="entry name" value="ZF_GRF"/>
    <property type="match status" value="1"/>
</dbReference>
<dbReference type="Proteomes" id="UP001370490">
    <property type="component" value="Unassembled WGS sequence"/>
</dbReference>
<keyword evidence="2 9" id="KW-0479">Metal-binding</keyword>
<feature type="site" description="Transition state stabilizer" evidence="10">
    <location>
        <position position="194"/>
    </location>
</feature>
<evidence type="ECO:0000256" key="9">
    <source>
        <dbReference type="PIRSR" id="PIRSR604808-2"/>
    </source>
</evidence>
<comment type="cofactor">
    <cofactor evidence="9 12">
        <name>Mg(2+)</name>
        <dbReference type="ChEBI" id="CHEBI:18420"/>
    </cofactor>
    <cofactor evidence="9 12">
        <name>Mn(2+)</name>
        <dbReference type="ChEBI" id="CHEBI:29035"/>
    </cofactor>
    <text evidence="9 12">Probably binds two magnesium or manganese ions per subunit.</text>
</comment>
<keyword evidence="16" id="KW-1185">Reference proteome</keyword>
<organism evidence="15 16">
    <name type="scientific">Dillenia turbinata</name>
    <dbReference type="NCBI Taxonomy" id="194707"/>
    <lineage>
        <taxon>Eukaryota</taxon>
        <taxon>Viridiplantae</taxon>
        <taxon>Streptophyta</taxon>
        <taxon>Embryophyta</taxon>
        <taxon>Tracheophyta</taxon>
        <taxon>Spermatophyta</taxon>
        <taxon>Magnoliopsida</taxon>
        <taxon>eudicotyledons</taxon>
        <taxon>Gunneridae</taxon>
        <taxon>Pentapetalae</taxon>
        <taxon>Dilleniales</taxon>
        <taxon>Dilleniaceae</taxon>
        <taxon>Dillenia</taxon>
    </lineage>
</organism>
<evidence type="ECO:0000256" key="1">
    <source>
        <dbReference type="ARBA" id="ARBA00007092"/>
    </source>
</evidence>
<evidence type="ECO:0000256" key="7">
    <source>
        <dbReference type="ARBA" id="ARBA00023242"/>
    </source>
</evidence>
<keyword evidence="7" id="KW-0539">Nucleus</keyword>
<feature type="region of interest" description="Disordered" evidence="13">
    <location>
        <begin position="435"/>
        <end position="458"/>
    </location>
</feature>
<comment type="similarity">
    <text evidence="1 12">Belongs to the DNA repair enzymes AP/ExoA family.</text>
</comment>
<evidence type="ECO:0000256" key="13">
    <source>
        <dbReference type="SAM" id="MobiDB-lite"/>
    </source>
</evidence>
<dbReference type="AlphaFoldDB" id="A0AAN8V0W9"/>
<dbReference type="InterPro" id="IPR036691">
    <property type="entry name" value="Endo/exonu/phosph_ase_sf"/>
</dbReference>
<feature type="site" description="Interaction with DNA substrate" evidence="10">
    <location>
        <position position="321"/>
    </location>
</feature>
<dbReference type="Gene3D" id="3.60.10.10">
    <property type="entry name" value="Endonuclease/exonuclease/phosphatase"/>
    <property type="match status" value="1"/>
</dbReference>
<keyword evidence="9" id="KW-0464">Manganese</keyword>
<dbReference type="PANTHER" id="PTHR22748:SF4">
    <property type="entry name" value="DNA-(APURINIC OR APYRIMIDINIC SITE) ENDONUCLEASE 2"/>
    <property type="match status" value="1"/>
</dbReference>
<dbReference type="InterPro" id="IPR004808">
    <property type="entry name" value="AP_endonuc_1"/>
</dbReference>